<dbReference type="PANTHER" id="PTHR43625">
    <property type="entry name" value="AFLATOXIN B1 ALDEHYDE REDUCTASE"/>
    <property type="match status" value="1"/>
</dbReference>
<dbReference type="SUPFAM" id="SSF51430">
    <property type="entry name" value="NAD(P)-linked oxidoreductase"/>
    <property type="match status" value="1"/>
</dbReference>
<dbReference type="PANTHER" id="PTHR43625:SF40">
    <property type="entry name" value="ALDO-KETO REDUCTASE YAKC [NADP(+)]"/>
    <property type="match status" value="1"/>
</dbReference>
<dbReference type="Pfam" id="PF00248">
    <property type="entry name" value="Aldo_ket_red"/>
    <property type="match status" value="1"/>
</dbReference>
<dbReference type="GO" id="GO:0016491">
    <property type="term" value="F:oxidoreductase activity"/>
    <property type="evidence" value="ECO:0007669"/>
    <property type="project" value="UniProtKB-KW"/>
</dbReference>
<evidence type="ECO:0000259" key="2">
    <source>
        <dbReference type="Pfam" id="PF00248"/>
    </source>
</evidence>
<dbReference type="Proteomes" id="UP000824263">
    <property type="component" value="Unassembled WGS sequence"/>
</dbReference>
<dbReference type="InterPro" id="IPR023210">
    <property type="entry name" value="NADP_OxRdtase_dom"/>
</dbReference>
<organism evidence="3 4">
    <name type="scientific">Candidatus Dorea gallistercoris</name>
    <dbReference type="NCBI Taxonomy" id="2838542"/>
    <lineage>
        <taxon>Bacteria</taxon>
        <taxon>Bacillati</taxon>
        <taxon>Bacillota</taxon>
        <taxon>Clostridia</taxon>
        <taxon>Lachnospirales</taxon>
        <taxon>Lachnospiraceae</taxon>
        <taxon>Dorea</taxon>
    </lineage>
</organism>
<sequence>MRRAHKVCPVTAVQNRYSMMYRDYEALFPVLEELQIGFVAFSPLANGFLSAKYNKESKFEEGTDYRSAMPQFTPEAMDKNQEMIRYIKEMAEQKNATPAQISLAWMLAKKPFIVPIPGTRKLERLLENGQAADIRLTEQEVKDLDLMLDTVPMSQVFGGSKVK</sequence>
<accession>A0A9D1RBH9</accession>
<dbReference type="AlphaFoldDB" id="A0A9D1RBH9"/>
<evidence type="ECO:0000313" key="3">
    <source>
        <dbReference type="EMBL" id="HIW84023.1"/>
    </source>
</evidence>
<gene>
    <name evidence="3" type="ORF">H9873_06860</name>
</gene>
<dbReference type="InterPro" id="IPR050791">
    <property type="entry name" value="Aldo-Keto_reductase"/>
</dbReference>
<reference evidence="3" key="2">
    <citation type="submission" date="2021-04" db="EMBL/GenBank/DDBJ databases">
        <authorList>
            <person name="Gilroy R."/>
        </authorList>
    </citation>
    <scope>NUCLEOTIDE SEQUENCE</scope>
    <source>
        <strain evidence="3">ChiSxjej1B13-11762</strain>
    </source>
</reference>
<dbReference type="EMBL" id="DXGF01000129">
    <property type="protein sequence ID" value="HIW84023.1"/>
    <property type="molecule type" value="Genomic_DNA"/>
</dbReference>
<reference evidence="3" key="1">
    <citation type="journal article" date="2021" name="PeerJ">
        <title>Extensive microbial diversity within the chicken gut microbiome revealed by metagenomics and culture.</title>
        <authorList>
            <person name="Gilroy R."/>
            <person name="Ravi A."/>
            <person name="Getino M."/>
            <person name="Pursley I."/>
            <person name="Horton D.L."/>
            <person name="Alikhan N.F."/>
            <person name="Baker D."/>
            <person name="Gharbi K."/>
            <person name="Hall N."/>
            <person name="Watson M."/>
            <person name="Adriaenssens E.M."/>
            <person name="Foster-Nyarko E."/>
            <person name="Jarju S."/>
            <person name="Secka A."/>
            <person name="Antonio M."/>
            <person name="Oren A."/>
            <person name="Chaudhuri R.R."/>
            <person name="La Ragione R."/>
            <person name="Hildebrand F."/>
            <person name="Pallen M.J."/>
        </authorList>
    </citation>
    <scope>NUCLEOTIDE SEQUENCE</scope>
    <source>
        <strain evidence="3">ChiSxjej1B13-11762</strain>
    </source>
</reference>
<keyword evidence="1" id="KW-0560">Oxidoreductase</keyword>
<dbReference type="Gene3D" id="3.20.20.100">
    <property type="entry name" value="NADP-dependent oxidoreductase domain"/>
    <property type="match status" value="1"/>
</dbReference>
<feature type="domain" description="NADP-dependent oxidoreductase" evidence="2">
    <location>
        <begin position="2"/>
        <end position="145"/>
    </location>
</feature>
<dbReference type="InterPro" id="IPR036812">
    <property type="entry name" value="NAD(P)_OxRdtase_dom_sf"/>
</dbReference>
<evidence type="ECO:0000256" key="1">
    <source>
        <dbReference type="ARBA" id="ARBA00023002"/>
    </source>
</evidence>
<evidence type="ECO:0000313" key="4">
    <source>
        <dbReference type="Proteomes" id="UP000824263"/>
    </source>
</evidence>
<comment type="caution">
    <text evidence="3">The sequence shown here is derived from an EMBL/GenBank/DDBJ whole genome shotgun (WGS) entry which is preliminary data.</text>
</comment>
<protein>
    <submittedName>
        <fullName evidence="3">Aldo/keto reductase</fullName>
    </submittedName>
</protein>
<proteinExistence type="predicted"/>
<name>A0A9D1RBH9_9FIRM</name>
<dbReference type="GO" id="GO:0005737">
    <property type="term" value="C:cytoplasm"/>
    <property type="evidence" value="ECO:0007669"/>
    <property type="project" value="TreeGrafter"/>
</dbReference>